<dbReference type="InterPro" id="IPR009078">
    <property type="entry name" value="Ferritin-like_SF"/>
</dbReference>
<keyword evidence="1" id="KW-0560">Oxidoreductase</keyword>
<protein>
    <submittedName>
        <fullName evidence="3">Phenol hydroxylase</fullName>
    </submittedName>
</protein>
<dbReference type="RefSeq" id="WP_070176939.1">
    <property type="nucleotide sequence ID" value="NZ_BMJR01000003.1"/>
</dbReference>
<dbReference type="PIRSF" id="PIRSF000040">
    <property type="entry name" value="MMOH_comp"/>
    <property type="match status" value="1"/>
</dbReference>
<dbReference type="SUPFAM" id="SSF47240">
    <property type="entry name" value="Ferritin-like"/>
    <property type="match status" value="1"/>
</dbReference>
<gene>
    <name evidence="3" type="ORF">BFC17_20890</name>
</gene>
<sequence length="332" mass="37799">MQIDVQTVSIEQKNKAFSHLIKRFGDKKIPSRYQEASYDLQAVENLHYRPTWAPEQELYDPNLSKIRMNDWYDLKDPRQFYYSTYTLNRAKQQETMESNFKTVETLGLIEGMPDPVLAIVQDVLIPLRHVNYAANLNNTLVCGYGYGTVFTQPCVYHAMDNLGIAQYLSRLGLMIGDVEALEAAKQDWMDSDAWQPLRRSLEDLLCVRDPVEVFIKQNFVLDGLLYPLVFQRIVDQNLVEQGGSGISILTQFMTNWYLESVRWMDSVVKTMAAESAENKAVLEEWIDTAANHFTSVLLPVAGLAVAGNAADDLVSDVHDELMKRAKKAGLFK</sequence>
<dbReference type="InterPro" id="IPR003430">
    <property type="entry name" value="Phenol_Hydrox"/>
</dbReference>
<evidence type="ECO:0000256" key="1">
    <source>
        <dbReference type="ARBA" id="ARBA00023002"/>
    </source>
</evidence>
<dbReference type="GO" id="GO:0016709">
    <property type="term" value="F:oxidoreductase activity, acting on paired donors, with incorporation or reduction of molecular oxygen, NAD(P)H as one donor, and incorporation of one atom of oxygen"/>
    <property type="evidence" value="ECO:0007669"/>
    <property type="project" value="InterPro"/>
</dbReference>
<dbReference type="Gene3D" id="1.10.620.20">
    <property type="entry name" value="Ribonucleotide Reductase, subunit A"/>
    <property type="match status" value="1"/>
</dbReference>
<dbReference type="InterPro" id="IPR012348">
    <property type="entry name" value="RNR-like"/>
</dbReference>
<evidence type="ECO:0000313" key="3">
    <source>
        <dbReference type="EMBL" id="OFI34011.1"/>
    </source>
</evidence>
<dbReference type="Proteomes" id="UP000176037">
    <property type="component" value="Unassembled WGS sequence"/>
</dbReference>
<dbReference type="Pfam" id="PF02332">
    <property type="entry name" value="Phenol_Hydrox"/>
    <property type="match status" value="1"/>
</dbReference>
<organism evidence="3 4">
    <name type="scientific">Alteromonas lipolytica</name>
    <dbReference type="NCBI Taxonomy" id="1856405"/>
    <lineage>
        <taxon>Bacteria</taxon>
        <taxon>Pseudomonadati</taxon>
        <taxon>Pseudomonadota</taxon>
        <taxon>Gammaproteobacteria</taxon>
        <taxon>Alteromonadales</taxon>
        <taxon>Alteromonadaceae</taxon>
        <taxon>Alteromonas/Salinimonas group</taxon>
        <taxon>Alteromonas</taxon>
    </lineage>
</organism>
<name>A0A1E8FDL5_9ALTE</name>
<proteinExistence type="predicted"/>
<dbReference type="STRING" id="1856405.BFC17_20890"/>
<evidence type="ECO:0000256" key="2">
    <source>
        <dbReference type="ARBA" id="ARBA00023033"/>
    </source>
</evidence>
<dbReference type="EMBL" id="MJIC01000014">
    <property type="protein sequence ID" value="OFI34011.1"/>
    <property type="molecule type" value="Genomic_DNA"/>
</dbReference>
<dbReference type="AlphaFoldDB" id="A0A1E8FDL5"/>
<reference evidence="3 4" key="1">
    <citation type="submission" date="2016-09" db="EMBL/GenBank/DDBJ databases">
        <title>Alteromonas lipolytica, a new species isolated from sea water.</title>
        <authorList>
            <person name="Wu Y.-H."/>
            <person name="Cheng H."/>
            <person name="Xu X.-W."/>
        </authorList>
    </citation>
    <scope>NUCLEOTIDE SEQUENCE [LARGE SCALE GENOMIC DNA]</scope>
    <source>
        <strain evidence="3 4">JW12</strain>
    </source>
</reference>
<keyword evidence="4" id="KW-1185">Reference proteome</keyword>
<evidence type="ECO:0000313" key="4">
    <source>
        <dbReference type="Proteomes" id="UP000176037"/>
    </source>
</evidence>
<dbReference type="OrthoDB" id="9806768at2"/>
<dbReference type="InterPro" id="IPR012078">
    <property type="entry name" value="MP_mOase_hydro"/>
</dbReference>
<keyword evidence="2" id="KW-0503">Monooxygenase</keyword>
<comment type="caution">
    <text evidence="3">The sequence shown here is derived from an EMBL/GenBank/DDBJ whole genome shotgun (WGS) entry which is preliminary data.</text>
</comment>
<accession>A0A1E8FDL5</accession>